<comment type="caution">
    <text evidence="1">The sequence shown here is derived from an EMBL/GenBank/DDBJ whole genome shotgun (WGS) entry which is preliminary data.</text>
</comment>
<dbReference type="OrthoDB" id="9926588at2"/>
<accession>A0A372MHL1</accession>
<evidence type="ECO:0000313" key="2">
    <source>
        <dbReference type="Proteomes" id="UP000264002"/>
    </source>
</evidence>
<dbReference type="EMBL" id="QUWK01000005">
    <property type="protein sequence ID" value="RFU95224.1"/>
    <property type="molecule type" value="Genomic_DNA"/>
</dbReference>
<keyword evidence="2" id="KW-1185">Reference proteome</keyword>
<sequence length="143" mass="16112">MRALFRYPQIEAARTAASYKLLSDGALYAMGIAYVEETLQKMGYSVVFRSGSRNRYPQLKARKQNGKLWWIIVGVGMYPNHPHLGEEVIKQVLKHAPEEQAKVYFAPVMFINTRSQNLSLPSQNGSFTALFNGLVAVTNHSHP</sequence>
<protein>
    <submittedName>
        <fullName evidence="1">Uncharacterized protein</fullName>
    </submittedName>
</protein>
<proteinExistence type="predicted"/>
<name>A0A372MHL1_9SPIR</name>
<dbReference type="RefSeq" id="WP_117330033.1">
    <property type="nucleotide sequence ID" value="NZ_QUWK01000005.1"/>
</dbReference>
<reference evidence="1 2" key="2">
    <citation type="submission" date="2018-09" db="EMBL/GenBank/DDBJ databases">
        <title>Genome of Sphaerochaeta halotolerans strain 4-11.</title>
        <authorList>
            <person name="Nazina T.N."/>
            <person name="Sokolova D.S."/>
        </authorList>
    </citation>
    <scope>NUCLEOTIDE SEQUENCE [LARGE SCALE GENOMIC DNA]</scope>
    <source>
        <strain evidence="1 2">4-11</strain>
    </source>
</reference>
<organism evidence="1 2">
    <name type="scientific">Sphaerochaeta halotolerans</name>
    <dbReference type="NCBI Taxonomy" id="2293840"/>
    <lineage>
        <taxon>Bacteria</taxon>
        <taxon>Pseudomonadati</taxon>
        <taxon>Spirochaetota</taxon>
        <taxon>Spirochaetia</taxon>
        <taxon>Spirochaetales</taxon>
        <taxon>Sphaerochaetaceae</taxon>
        <taxon>Sphaerochaeta</taxon>
    </lineage>
</organism>
<reference evidence="2" key="1">
    <citation type="submission" date="2018-08" db="EMBL/GenBank/DDBJ databases">
        <authorList>
            <person name="Grouzdev D.S."/>
            <person name="Krutkina M.S."/>
        </authorList>
    </citation>
    <scope>NUCLEOTIDE SEQUENCE [LARGE SCALE GENOMIC DNA]</scope>
    <source>
        <strain evidence="2">4-11</strain>
    </source>
</reference>
<dbReference type="AlphaFoldDB" id="A0A372MHL1"/>
<dbReference type="Proteomes" id="UP000264002">
    <property type="component" value="Unassembled WGS sequence"/>
</dbReference>
<gene>
    <name evidence="1" type="ORF">DYP60_06255</name>
</gene>
<evidence type="ECO:0000313" key="1">
    <source>
        <dbReference type="EMBL" id="RFU95224.1"/>
    </source>
</evidence>